<dbReference type="Gene3D" id="3.40.50.300">
    <property type="entry name" value="P-loop containing nucleotide triphosphate hydrolases"/>
    <property type="match status" value="1"/>
</dbReference>
<feature type="domain" description="ChlI/MoxR AAA lid" evidence="2">
    <location>
        <begin position="234"/>
        <end position="300"/>
    </location>
</feature>
<evidence type="ECO:0000259" key="1">
    <source>
        <dbReference type="Pfam" id="PF07726"/>
    </source>
</evidence>
<protein>
    <submittedName>
        <fullName evidence="3">MoxR-like ATPase</fullName>
        <ecNumber evidence="3">3.6.3.-</ecNumber>
    </submittedName>
</protein>
<dbReference type="InterPro" id="IPR041628">
    <property type="entry name" value="ChlI/MoxR_AAA_lid"/>
</dbReference>
<name>A0A841RGW9_9SPIO</name>
<dbReference type="Pfam" id="PF17863">
    <property type="entry name" value="AAA_lid_2"/>
    <property type="match status" value="1"/>
</dbReference>
<dbReference type="AlphaFoldDB" id="A0A841RGW9"/>
<dbReference type="Proteomes" id="UP000587760">
    <property type="component" value="Unassembled WGS sequence"/>
</dbReference>
<reference evidence="3 4" key="1">
    <citation type="submission" date="2020-08" db="EMBL/GenBank/DDBJ databases">
        <title>Genomic Encyclopedia of Type Strains, Phase IV (KMG-IV): sequencing the most valuable type-strain genomes for metagenomic binning, comparative biology and taxonomic classification.</title>
        <authorList>
            <person name="Goeker M."/>
        </authorList>
    </citation>
    <scope>NUCLEOTIDE SEQUENCE [LARGE SCALE GENOMIC DNA]</scope>
    <source>
        <strain evidence="3 4">DSM 2461</strain>
    </source>
</reference>
<gene>
    <name evidence="3" type="ORF">HNR50_003717</name>
</gene>
<evidence type="ECO:0000313" key="3">
    <source>
        <dbReference type="EMBL" id="MBB6482029.1"/>
    </source>
</evidence>
<feature type="domain" description="ATPase AAA-3" evidence="1">
    <location>
        <begin position="40"/>
        <end position="171"/>
    </location>
</feature>
<keyword evidence="4" id="KW-1185">Reference proteome</keyword>
<sequence length="312" mass="34586">MEFEQATELTHRLISAMGRVIKGKNDFLKLLITALLAEGHVLVEDLPGTGKTTAVKTLSRIIGSLDFKRIQFTPDLLPYDITGVEVWDPVSASFVLKKGPVFANIILADEINRTTPKVQSALLEVMAEKQVTIGTMTYPFEGLFFVAATENPIEFEGTYPLPEAQKDRFLMKLSIGYPDSESEFEIIKTDPSATSLEELTPICRPEELNDLIDAAKSVYCDDKLIRCAVSIAERTRNHSSVQMGVSPRGSLMLIKACRAFALVSGRDYVIDQDIADLAPLVFAHRIRLKNVKKSAESLIEEVTAVEIQKIPQ</sequence>
<dbReference type="PANTHER" id="PTHR42759">
    <property type="entry name" value="MOXR FAMILY PROTEIN"/>
    <property type="match status" value="1"/>
</dbReference>
<dbReference type="PANTHER" id="PTHR42759:SF5">
    <property type="entry name" value="METHANOL DEHYDROGENASE REGULATOR"/>
    <property type="match status" value="1"/>
</dbReference>
<dbReference type="InterPro" id="IPR027417">
    <property type="entry name" value="P-loop_NTPase"/>
</dbReference>
<comment type="caution">
    <text evidence="3">The sequence shown here is derived from an EMBL/GenBank/DDBJ whole genome shotgun (WGS) entry which is preliminary data.</text>
</comment>
<evidence type="ECO:0000313" key="4">
    <source>
        <dbReference type="Proteomes" id="UP000587760"/>
    </source>
</evidence>
<proteinExistence type="predicted"/>
<dbReference type="EC" id="3.6.3.-" evidence="3"/>
<dbReference type="SUPFAM" id="SSF52540">
    <property type="entry name" value="P-loop containing nucleoside triphosphate hydrolases"/>
    <property type="match status" value="1"/>
</dbReference>
<dbReference type="InterPro" id="IPR050764">
    <property type="entry name" value="CbbQ/NirQ/NorQ/GpvN"/>
</dbReference>
<evidence type="ECO:0000259" key="2">
    <source>
        <dbReference type="Pfam" id="PF17863"/>
    </source>
</evidence>
<dbReference type="InterPro" id="IPR011703">
    <property type="entry name" value="ATPase_AAA-3"/>
</dbReference>
<dbReference type="GO" id="GO:0005524">
    <property type="term" value="F:ATP binding"/>
    <property type="evidence" value="ECO:0007669"/>
    <property type="project" value="InterPro"/>
</dbReference>
<dbReference type="EMBL" id="JACHGJ010000009">
    <property type="protein sequence ID" value="MBB6482029.1"/>
    <property type="molecule type" value="Genomic_DNA"/>
</dbReference>
<keyword evidence="3" id="KW-0378">Hydrolase</keyword>
<dbReference type="PIRSF" id="PIRSF002849">
    <property type="entry name" value="AAA_ATPase_chaperone_MoxR_prd"/>
    <property type="match status" value="1"/>
</dbReference>
<dbReference type="GO" id="GO:0016887">
    <property type="term" value="F:ATP hydrolysis activity"/>
    <property type="evidence" value="ECO:0007669"/>
    <property type="project" value="InterPro"/>
</dbReference>
<accession>A0A841RGW9</accession>
<organism evidence="3 4">
    <name type="scientific">Spirochaeta isovalerica</name>
    <dbReference type="NCBI Taxonomy" id="150"/>
    <lineage>
        <taxon>Bacteria</taxon>
        <taxon>Pseudomonadati</taxon>
        <taxon>Spirochaetota</taxon>
        <taxon>Spirochaetia</taxon>
        <taxon>Spirochaetales</taxon>
        <taxon>Spirochaetaceae</taxon>
        <taxon>Spirochaeta</taxon>
    </lineage>
</organism>
<dbReference type="Gene3D" id="1.10.8.80">
    <property type="entry name" value="Magnesium chelatase subunit I, C-Terminal domain"/>
    <property type="match status" value="1"/>
</dbReference>
<dbReference type="RefSeq" id="WP_184748267.1">
    <property type="nucleotide sequence ID" value="NZ_JACHGJ010000009.1"/>
</dbReference>
<dbReference type="Pfam" id="PF07726">
    <property type="entry name" value="AAA_3"/>
    <property type="match status" value="1"/>
</dbReference>